<comment type="caution">
    <text evidence="4">The sequence shown here is derived from an EMBL/GenBank/DDBJ whole genome shotgun (WGS) entry which is preliminary data.</text>
</comment>
<feature type="transmembrane region" description="Helical" evidence="2">
    <location>
        <begin position="155"/>
        <end position="176"/>
    </location>
</feature>
<dbReference type="Gene3D" id="2.60.40.650">
    <property type="match status" value="1"/>
</dbReference>
<gene>
    <name evidence="4" type="ORF">GCM10023353_30620</name>
</gene>
<evidence type="ECO:0000313" key="4">
    <source>
        <dbReference type="EMBL" id="GAA4820549.1"/>
    </source>
</evidence>
<accession>A0ABP9CX13</accession>
<dbReference type="InterPro" id="IPR000572">
    <property type="entry name" value="OxRdtase_Mopterin-bd_dom"/>
</dbReference>
<proteinExistence type="predicted"/>
<dbReference type="SUPFAM" id="SSF56524">
    <property type="entry name" value="Oxidoreductase molybdopterin-binding domain"/>
    <property type="match status" value="1"/>
</dbReference>
<evidence type="ECO:0000256" key="2">
    <source>
        <dbReference type="SAM" id="Phobius"/>
    </source>
</evidence>
<keyword evidence="2" id="KW-0812">Transmembrane</keyword>
<dbReference type="SUPFAM" id="SSF81296">
    <property type="entry name" value="E set domains"/>
    <property type="match status" value="1"/>
</dbReference>
<dbReference type="PANTHER" id="PTHR19372">
    <property type="entry name" value="SULFITE REDUCTASE"/>
    <property type="match status" value="1"/>
</dbReference>
<sequence>MAAENDSAPIRRRRRSESPNMTRPQEPAQTDADRPRRGRRAALLCARAATGILAAGLVLGVGELVSVAVAPNSSPFFAVGATTVDRAPAWAREFAIDTFATNDKPALFAGIALVIVVLAAVAGLAERPRRPAGSVMLFAGGAVGMYAALTRPEATAAWAAPTVVGVAAGIVALRLMQKTLAHESAPTGVGADPASLPTPGERHGVSRRRFFAVSGAAAAVAVAAWAGGRSLGAHLRDVVAERAHLRLPSVADRAAPIPPGTDIDVPGSTSFITPNPRFYRIDTALQVPAVSTDEWQLRIHGMVGRERTLDWDDLAARTPVERIITLTCVSNEVGGSLAGNATWIGYPMRDLIAELDVDPESDMLLSTSADGFTVGTPVASLTDGRDAMLAVAMNGAPLPLEHGYPVRQVVPGLYGFVSATKWVVDWEFTRFDRAQAYWTRRGWGAKAPIKTASRIDVPDAFATVGPGRVRVAGTAWAQHRGIAAVEVRVDDGPWHPATLAEEYSIDTWRQWFWDWDVAAADAGSATLQVRATDGDGVVQTPERTPPIPGGATGWQSIVVTVRE</sequence>
<feature type="domain" description="Oxidoreductase molybdopterin-binding" evidence="3">
    <location>
        <begin position="285"/>
        <end position="437"/>
    </location>
</feature>
<protein>
    <submittedName>
        <fullName evidence="4">Molybdopterin-dependent oxidoreductase</fullName>
    </submittedName>
</protein>
<dbReference type="EMBL" id="BAABKQ010000001">
    <property type="protein sequence ID" value="GAA4820549.1"/>
    <property type="molecule type" value="Genomic_DNA"/>
</dbReference>
<feature type="transmembrane region" description="Helical" evidence="2">
    <location>
        <begin position="210"/>
        <end position="228"/>
    </location>
</feature>
<reference evidence="5" key="1">
    <citation type="journal article" date="2019" name="Int. J. Syst. Evol. Microbiol.">
        <title>The Global Catalogue of Microorganisms (GCM) 10K type strain sequencing project: providing services to taxonomists for standard genome sequencing and annotation.</title>
        <authorList>
            <consortium name="The Broad Institute Genomics Platform"/>
            <consortium name="The Broad Institute Genome Sequencing Center for Infectious Disease"/>
            <person name="Wu L."/>
            <person name="Ma J."/>
        </authorList>
    </citation>
    <scope>NUCLEOTIDE SEQUENCE [LARGE SCALE GENOMIC DNA]</scope>
    <source>
        <strain evidence="5">JCM 18542</strain>
    </source>
</reference>
<evidence type="ECO:0000313" key="5">
    <source>
        <dbReference type="Proteomes" id="UP001500839"/>
    </source>
</evidence>
<keyword evidence="2" id="KW-0472">Membrane</keyword>
<evidence type="ECO:0000259" key="3">
    <source>
        <dbReference type="Pfam" id="PF00174"/>
    </source>
</evidence>
<dbReference type="Pfam" id="PF00174">
    <property type="entry name" value="Oxidored_molyb"/>
    <property type="match status" value="1"/>
</dbReference>
<feature type="transmembrane region" description="Helical" evidence="2">
    <location>
        <begin position="132"/>
        <end position="149"/>
    </location>
</feature>
<dbReference type="PANTHER" id="PTHR19372:SF7">
    <property type="entry name" value="SULFITE OXIDASE, MITOCHONDRIAL"/>
    <property type="match status" value="1"/>
</dbReference>
<dbReference type="Gene3D" id="3.90.420.10">
    <property type="entry name" value="Oxidoreductase, molybdopterin-binding domain"/>
    <property type="match status" value="1"/>
</dbReference>
<dbReference type="Proteomes" id="UP001500839">
    <property type="component" value="Unassembled WGS sequence"/>
</dbReference>
<keyword evidence="5" id="KW-1185">Reference proteome</keyword>
<feature type="transmembrane region" description="Helical" evidence="2">
    <location>
        <begin position="106"/>
        <end position="125"/>
    </location>
</feature>
<dbReference type="InterPro" id="IPR036374">
    <property type="entry name" value="OxRdtase_Mopterin-bd_sf"/>
</dbReference>
<evidence type="ECO:0000256" key="1">
    <source>
        <dbReference type="SAM" id="MobiDB-lite"/>
    </source>
</evidence>
<feature type="region of interest" description="Disordered" evidence="1">
    <location>
        <begin position="1"/>
        <end position="37"/>
    </location>
</feature>
<dbReference type="InterPro" id="IPR014756">
    <property type="entry name" value="Ig_E-set"/>
</dbReference>
<keyword evidence="2" id="KW-1133">Transmembrane helix</keyword>
<feature type="transmembrane region" description="Helical" evidence="2">
    <location>
        <begin position="44"/>
        <end position="69"/>
    </location>
</feature>
<name>A0ABP9CX13_9ACTN</name>
<organism evidence="4 5">
    <name type="scientific">Tomitella cavernea</name>
    <dbReference type="NCBI Taxonomy" id="1387982"/>
    <lineage>
        <taxon>Bacteria</taxon>
        <taxon>Bacillati</taxon>
        <taxon>Actinomycetota</taxon>
        <taxon>Actinomycetes</taxon>
        <taxon>Mycobacteriales</taxon>
        <taxon>Tomitella</taxon>
    </lineage>
</organism>